<reference evidence="6" key="1">
    <citation type="submission" date="2024-03" db="EMBL/GenBank/DDBJ databases">
        <title>WGS assembly of Saponaria officinalis var. Norfolk2.</title>
        <authorList>
            <person name="Jenkins J."/>
            <person name="Shu S."/>
            <person name="Grimwood J."/>
            <person name="Barry K."/>
            <person name="Goodstein D."/>
            <person name="Schmutz J."/>
            <person name="Leebens-Mack J."/>
            <person name="Osbourn A."/>
        </authorList>
    </citation>
    <scope>NUCLEOTIDE SEQUENCE [LARGE SCALE GENOMIC DNA]</scope>
    <source>
        <strain evidence="6">JIC</strain>
    </source>
</reference>
<dbReference type="PANTHER" id="PTHR31422:SF1">
    <property type="entry name" value="GTD-BINDING DOMAIN-CONTAINING PROTEIN"/>
    <property type="match status" value="1"/>
</dbReference>
<dbReference type="GO" id="GO:0016020">
    <property type="term" value="C:membrane"/>
    <property type="evidence" value="ECO:0007669"/>
    <property type="project" value="UniProtKB-SubCell"/>
</dbReference>
<dbReference type="InterPro" id="IPR007656">
    <property type="entry name" value="GTD-bd"/>
</dbReference>
<keyword evidence="2" id="KW-0812">Transmembrane</keyword>
<evidence type="ECO:0000256" key="1">
    <source>
        <dbReference type="ARBA" id="ARBA00004370"/>
    </source>
</evidence>
<sequence>MATRTMSLGTHEVGFLRETLNAQQDLLQKLYNELDVERESSAIAADETLSMILRLQGEKAAMEMEAIQYKRIAEEKMFHAQEMLETFQELIYNKEMQIASLEFQVQAYKFKLASLGFDDLASSEVQYPENMLRRNGFVGELNSPRSVKLFRRGYSLPPRVNALQGDSNAYLEEIKKFRLEQFGRFESARSFSR</sequence>
<accession>A0AAW1KCT8</accession>
<comment type="caution">
    <text evidence="6">The sequence shown here is derived from an EMBL/GenBank/DDBJ whole genome shotgun (WGS) entry which is preliminary data.</text>
</comment>
<dbReference type="Pfam" id="PF04576">
    <property type="entry name" value="Zein-binding"/>
    <property type="match status" value="1"/>
</dbReference>
<organism evidence="6 7">
    <name type="scientific">Saponaria officinalis</name>
    <name type="common">Common soapwort</name>
    <name type="synonym">Lychnis saponaria</name>
    <dbReference type="NCBI Taxonomy" id="3572"/>
    <lineage>
        <taxon>Eukaryota</taxon>
        <taxon>Viridiplantae</taxon>
        <taxon>Streptophyta</taxon>
        <taxon>Embryophyta</taxon>
        <taxon>Tracheophyta</taxon>
        <taxon>Spermatophyta</taxon>
        <taxon>Magnoliopsida</taxon>
        <taxon>eudicotyledons</taxon>
        <taxon>Gunneridae</taxon>
        <taxon>Pentapetalae</taxon>
        <taxon>Caryophyllales</taxon>
        <taxon>Caryophyllaceae</taxon>
        <taxon>Caryophylleae</taxon>
        <taxon>Saponaria</taxon>
    </lineage>
</organism>
<evidence type="ECO:0000313" key="6">
    <source>
        <dbReference type="EMBL" id="KAK9715588.1"/>
    </source>
</evidence>
<gene>
    <name evidence="6" type="ORF">RND81_06G175000</name>
</gene>
<dbReference type="EMBL" id="JBDFQZ010000006">
    <property type="protein sequence ID" value="KAK9715588.1"/>
    <property type="molecule type" value="Genomic_DNA"/>
</dbReference>
<dbReference type="AlphaFoldDB" id="A0AAW1KCT8"/>
<dbReference type="GO" id="GO:0080115">
    <property type="term" value="F:myosin XI tail binding"/>
    <property type="evidence" value="ECO:0007669"/>
    <property type="project" value="UniProtKB-ARBA"/>
</dbReference>
<evidence type="ECO:0000313" key="7">
    <source>
        <dbReference type="Proteomes" id="UP001443914"/>
    </source>
</evidence>
<dbReference type="Proteomes" id="UP001443914">
    <property type="component" value="Unassembled WGS sequence"/>
</dbReference>
<evidence type="ECO:0000256" key="3">
    <source>
        <dbReference type="ARBA" id="ARBA00022989"/>
    </source>
</evidence>
<protein>
    <recommendedName>
        <fullName evidence="5">GTD-binding domain-containing protein</fullName>
    </recommendedName>
</protein>
<keyword evidence="4" id="KW-0472">Membrane</keyword>
<evidence type="ECO:0000256" key="2">
    <source>
        <dbReference type="ARBA" id="ARBA00022692"/>
    </source>
</evidence>
<comment type="subcellular location">
    <subcellularLocation>
        <location evidence="1">Membrane</location>
    </subcellularLocation>
</comment>
<evidence type="ECO:0000256" key="4">
    <source>
        <dbReference type="ARBA" id="ARBA00023136"/>
    </source>
</evidence>
<keyword evidence="3" id="KW-1133">Transmembrane helix</keyword>
<name>A0AAW1KCT8_SAPOF</name>
<feature type="domain" description="GTD-binding" evidence="5">
    <location>
        <begin position="11"/>
        <end position="109"/>
    </location>
</feature>
<keyword evidence="7" id="KW-1185">Reference proteome</keyword>
<dbReference type="PANTHER" id="PTHR31422">
    <property type="entry name" value="BNAANNG28530D PROTEIN"/>
    <property type="match status" value="1"/>
</dbReference>
<proteinExistence type="predicted"/>
<evidence type="ECO:0000259" key="5">
    <source>
        <dbReference type="PROSITE" id="PS51775"/>
    </source>
</evidence>
<dbReference type="PROSITE" id="PS51775">
    <property type="entry name" value="GTD_BINDING"/>
    <property type="match status" value="1"/>
</dbReference>